<gene>
    <name evidence="1" type="ORF">MHBO_002053</name>
</gene>
<reference evidence="1 2" key="1">
    <citation type="journal article" date="2024" name="BMC Biol.">
        <title>Comparative genomics of Ascetosporea gives new insight into the evolutionary basis for animal parasitism in Rhizaria.</title>
        <authorList>
            <person name="Hiltunen Thoren M."/>
            <person name="Onut-Brannstrom I."/>
            <person name="Alfjorden A."/>
            <person name="Peckova H."/>
            <person name="Swords F."/>
            <person name="Hooper C."/>
            <person name="Holzer A.S."/>
            <person name="Bass D."/>
            <person name="Burki F."/>
        </authorList>
    </citation>
    <scope>NUCLEOTIDE SEQUENCE [LARGE SCALE GENOMIC DNA]</scope>
    <source>
        <strain evidence="1">20-A016</strain>
    </source>
</reference>
<organism evidence="1 2">
    <name type="scientific">Bonamia ostreae</name>
    <dbReference type="NCBI Taxonomy" id="126728"/>
    <lineage>
        <taxon>Eukaryota</taxon>
        <taxon>Sar</taxon>
        <taxon>Rhizaria</taxon>
        <taxon>Endomyxa</taxon>
        <taxon>Ascetosporea</taxon>
        <taxon>Haplosporida</taxon>
        <taxon>Bonamia</taxon>
    </lineage>
</organism>
<protein>
    <submittedName>
        <fullName evidence="1">Uncharacterized protein</fullName>
    </submittedName>
</protein>
<name>A0ABV2AL18_9EUKA</name>
<evidence type="ECO:0000313" key="2">
    <source>
        <dbReference type="Proteomes" id="UP001439008"/>
    </source>
</evidence>
<accession>A0ABV2AL18</accession>
<sequence length="143" mass="17231">MVEDFGGKINLVWYNKVSLNAHLYPWKSEFITRTNGIPHNRYRQKYPDLFKTDDSWKTDERLKNTTFEERKRIMAENGTNERIMEKLAQPPNVETKDGLFFRLKKKKFYNRKKKQLPAIHHSVKTDPEKMALLEMRCKVKIRE</sequence>
<proteinExistence type="predicted"/>
<dbReference type="Proteomes" id="UP001439008">
    <property type="component" value="Unassembled WGS sequence"/>
</dbReference>
<evidence type="ECO:0000313" key="1">
    <source>
        <dbReference type="EMBL" id="MES1920376.1"/>
    </source>
</evidence>
<dbReference type="EMBL" id="JBDODL010000638">
    <property type="protein sequence ID" value="MES1920376.1"/>
    <property type="molecule type" value="Genomic_DNA"/>
</dbReference>
<keyword evidence="2" id="KW-1185">Reference proteome</keyword>
<comment type="caution">
    <text evidence="1">The sequence shown here is derived from an EMBL/GenBank/DDBJ whole genome shotgun (WGS) entry which is preliminary data.</text>
</comment>